<proteinExistence type="predicted"/>
<evidence type="ECO:0000313" key="1">
    <source>
        <dbReference type="EMBL" id="TCG11969.1"/>
    </source>
</evidence>
<dbReference type="Proteomes" id="UP000291072">
    <property type="component" value="Unassembled WGS sequence"/>
</dbReference>
<accession>A0A4R0XQU8</accession>
<dbReference type="EMBL" id="PSZP01000002">
    <property type="protein sequence ID" value="TCG11969.1"/>
    <property type="molecule type" value="Genomic_DNA"/>
</dbReference>
<organism evidence="1 2">
    <name type="scientific">Mycoplasma todarodis</name>
    <dbReference type="NCBI Taxonomy" id="1937191"/>
    <lineage>
        <taxon>Bacteria</taxon>
        <taxon>Bacillati</taxon>
        <taxon>Mycoplasmatota</taxon>
        <taxon>Mollicutes</taxon>
        <taxon>Mycoplasmataceae</taxon>
        <taxon>Mycoplasma</taxon>
    </lineage>
</organism>
<keyword evidence="2" id="KW-1185">Reference proteome</keyword>
<sequence length="84" mass="10059">MQKDGGLGPFFLQLRYVKNPGSVFMPLKINNQTINDEQTLSLLYHRMGTQLPRFSYNKKCLVWKWCCKIISWKYKNILWNTMKL</sequence>
<protein>
    <submittedName>
        <fullName evidence="1">Uncharacterized protein</fullName>
    </submittedName>
</protein>
<comment type="caution">
    <text evidence="1">The sequence shown here is derived from an EMBL/GenBank/DDBJ whole genome shotgun (WGS) entry which is preliminary data.</text>
</comment>
<name>A0A4R0XQU8_9MOLU</name>
<evidence type="ECO:0000313" key="2">
    <source>
        <dbReference type="Proteomes" id="UP000291072"/>
    </source>
</evidence>
<dbReference type="AlphaFoldDB" id="A0A4R0XQU8"/>
<reference evidence="1 2" key="1">
    <citation type="submission" date="2018-02" db="EMBL/GenBank/DDBJ databases">
        <title>Mycoplasma marinum and Mycoplasma todarodis sp. nov., moderately halophilic and psychrotolerant mycoplasmas isolated from cephalopods.</title>
        <authorList>
            <person name="Viver T."/>
        </authorList>
    </citation>
    <scope>NUCLEOTIDE SEQUENCE [LARGE SCALE GENOMIC DNA]</scope>
    <source>
        <strain evidence="1 2">5H</strain>
    </source>
</reference>
<gene>
    <name evidence="1" type="ORF">C4B25_00495</name>
</gene>